<dbReference type="HOGENOM" id="CLU_3301811_0_0_9"/>
<dbReference type="Proteomes" id="UP000005699">
    <property type="component" value="Unassembled WGS sequence"/>
</dbReference>
<feature type="non-terminal residue" evidence="1">
    <location>
        <position position="1"/>
    </location>
</feature>
<proteinExistence type="predicted"/>
<dbReference type="AlphaFoldDB" id="E8JRP4"/>
<evidence type="ECO:0000313" key="1">
    <source>
        <dbReference type="EMBL" id="EFW88088.1"/>
    </source>
</evidence>
<reference evidence="1 2" key="1">
    <citation type="submission" date="2010-12" db="EMBL/GenBank/DDBJ databases">
        <authorList>
            <person name="Muzny D."/>
            <person name="Qin X."/>
            <person name="Deng J."/>
            <person name="Jiang H."/>
            <person name="Liu Y."/>
            <person name="Qu J."/>
            <person name="Song X.-Z."/>
            <person name="Zhang L."/>
            <person name="Thornton R."/>
            <person name="Coyle M."/>
            <person name="Francisco L."/>
            <person name="Jackson L."/>
            <person name="Javaid M."/>
            <person name="Korchina V."/>
            <person name="Kovar C."/>
            <person name="Mata R."/>
            <person name="Mathew T."/>
            <person name="Ngo R."/>
            <person name="Nguyen L."/>
            <person name="Nguyen N."/>
            <person name="Okwuonu G."/>
            <person name="Ongeri F."/>
            <person name="Pham C."/>
            <person name="Simmons D."/>
            <person name="Wilczek-Boney K."/>
            <person name="Hale W."/>
            <person name="Jakkamsetti A."/>
            <person name="Pham P."/>
            <person name="Ruth R."/>
            <person name="San Lucas F."/>
            <person name="Warren J."/>
            <person name="Zhang J."/>
            <person name="Zhao Z."/>
            <person name="Zhou C."/>
            <person name="Zhu D."/>
            <person name="Lee S."/>
            <person name="Bess C."/>
            <person name="Blankenburg K."/>
            <person name="Forbes L."/>
            <person name="Fu Q."/>
            <person name="Gubbala S."/>
            <person name="Hirani K."/>
            <person name="Jayaseelan J.C."/>
            <person name="Lara F."/>
            <person name="Munidasa M."/>
            <person name="Palculict T."/>
            <person name="Patil S."/>
            <person name="Pu L.-L."/>
            <person name="Saada N."/>
            <person name="Tang L."/>
            <person name="Weissenberger G."/>
            <person name="Zhu Y."/>
            <person name="Hemphill L."/>
            <person name="Shang Y."/>
            <person name="Youmans B."/>
            <person name="Ayvaz T."/>
            <person name="Ross M."/>
            <person name="Santibanez J."/>
            <person name="Aqrawi P."/>
            <person name="Gross S."/>
            <person name="Joshi V."/>
            <person name="Fowler G."/>
            <person name="Nazareth L."/>
            <person name="Reid J."/>
            <person name="Worley K."/>
            <person name="Petrosino J."/>
            <person name="Highlander S."/>
            <person name="Gibbs R."/>
        </authorList>
    </citation>
    <scope>NUCLEOTIDE SEQUENCE [LARGE SCALE GENOMIC DNA]</scope>
    <source>
        <strain evidence="1 2">ATCC 9812</strain>
    </source>
</reference>
<organism evidence="1 2">
    <name type="scientific">Streptococcus equinus ATCC 9812</name>
    <dbReference type="NCBI Taxonomy" id="525379"/>
    <lineage>
        <taxon>Bacteria</taxon>
        <taxon>Bacillati</taxon>
        <taxon>Bacillota</taxon>
        <taxon>Bacilli</taxon>
        <taxon>Lactobacillales</taxon>
        <taxon>Streptococcaceae</taxon>
        <taxon>Streptococcus</taxon>
    </lineage>
</organism>
<comment type="caution">
    <text evidence="1">The sequence shown here is derived from an EMBL/GenBank/DDBJ whole genome shotgun (WGS) entry which is preliminary data.</text>
</comment>
<gene>
    <name evidence="1" type="ORF">HMPREF0819_1667</name>
</gene>
<accession>E8JRP4</accession>
<dbReference type="EMBL" id="AEVB01000040">
    <property type="protein sequence ID" value="EFW88088.1"/>
    <property type="molecule type" value="Genomic_DNA"/>
</dbReference>
<evidence type="ECO:0000313" key="2">
    <source>
        <dbReference type="Proteomes" id="UP000005699"/>
    </source>
</evidence>
<sequence>HLIYISFSNVKFRLYLSCYVNLKICLNSKKESFLLSFLL</sequence>
<name>E8JRP4_STREI</name>
<protein>
    <submittedName>
        <fullName evidence="1">Uncharacterized protein</fullName>
    </submittedName>
</protein>